<reference evidence="1" key="1">
    <citation type="submission" date="2021-06" db="EMBL/GenBank/DDBJ databases">
        <authorList>
            <person name="Hodson N. C."/>
            <person name="Mongue J. A."/>
            <person name="Jaron S. K."/>
        </authorList>
    </citation>
    <scope>NUCLEOTIDE SEQUENCE</scope>
</reference>
<proteinExistence type="predicted"/>
<protein>
    <submittedName>
        <fullName evidence="1">Uncharacterized protein</fullName>
    </submittedName>
</protein>
<evidence type="ECO:0000313" key="1">
    <source>
        <dbReference type="EMBL" id="CAG7832155.1"/>
    </source>
</evidence>
<organism evidence="1 2">
    <name type="scientific">Allacma fusca</name>
    <dbReference type="NCBI Taxonomy" id="39272"/>
    <lineage>
        <taxon>Eukaryota</taxon>
        <taxon>Metazoa</taxon>
        <taxon>Ecdysozoa</taxon>
        <taxon>Arthropoda</taxon>
        <taxon>Hexapoda</taxon>
        <taxon>Collembola</taxon>
        <taxon>Symphypleona</taxon>
        <taxon>Sminthuridae</taxon>
        <taxon>Allacma</taxon>
    </lineage>
</organism>
<accession>A0A8J2PQ70</accession>
<dbReference type="Proteomes" id="UP000708208">
    <property type="component" value="Unassembled WGS sequence"/>
</dbReference>
<dbReference type="EMBL" id="CAJVCH010563745">
    <property type="protein sequence ID" value="CAG7832155.1"/>
    <property type="molecule type" value="Genomic_DNA"/>
</dbReference>
<name>A0A8J2PQ70_9HEXA</name>
<sequence>MRTTMSTKCRKTSVVLRKKIKCGLTLMYLLNSDKNVYSITPTLDGLVSVPHKANAWSIFYDSFLFLDGTNEDGSKIAILMVDVHAVRSKKYCRIVNLSINRPSPR</sequence>
<comment type="caution">
    <text evidence="1">The sequence shown here is derived from an EMBL/GenBank/DDBJ whole genome shotgun (WGS) entry which is preliminary data.</text>
</comment>
<keyword evidence="2" id="KW-1185">Reference proteome</keyword>
<gene>
    <name evidence="1" type="ORF">AFUS01_LOCUS41858</name>
</gene>
<dbReference type="AlphaFoldDB" id="A0A8J2PQ70"/>
<evidence type="ECO:0000313" key="2">
    <source>
        <dbReference type="Proteomes" id="UP000708208"/>
    </source>
</evidence>